<gene>
    <name evidence="1" type="ORF">GGD50_006353</name>
</gene>
<name>A0A7W9D4S8_9HYPH</name>
<dbReference type="AlphaFoldDB" id="A0A7W9D4S8"/>
<proteinExistence type="predicted"/>
<evidence type="ECO:0000313" key="1">
    <source>
        <dbReference type="EMBL" id="MBB5577698.1"/>
    </source>
</evidence>
<dbReference type="EMBL" id="JACHBI010000023">
    <property type="protein sequence ID" value="MBB5577698.1"/>
    <property type="molecule type" value="Genomic_DNA"/>
</dbReference>
<sequence>MESPITVRYILRPERHKLWSVWDTSSGKPAEFKRIVLTGLERRAAGSMLNALISEGSPRDLFNKAR</sequence>
<evidence type="ECO:0000313" key="2">
    <source>
        <dbReference type="Proteomes" id="UP000549882"/>
    </source>
</evidence>
<accession>A0A7W9D4S8</accession>
<protein>
    <submittedName>
        <fullName evidence="1">Uncharacterized protein</fullName>
    </submittedName>
</protein>
<comment type="caution">
    <text evidence="1">The sequence shown here is derived from an EMBL/GenBank/DDBJ whole genome shotgun (WGS) entry which is preliminary data.</text>
</comment>
<dbReference type="Proteomes" id="UP000549882">
    <property type="component" value="Unassembled WGS sequence"/>
</dbReference>
<reference evidence="1 2" key="1">
    <citation type="submission" date="2020-08" db="EMBL/GenBank/DDBJ databases">
        <title>Genomic Encyclopedia of Type Strains, Phase IV (KMG-V): Genome sequencing to study the core and pangenomes of soil and plant-associated prokaryotes.</title>
        <authorList>
            <person name="Whitman W."/>
        </authorList>
    </citation>
    <scope>NUCLEOTIDE SEQUENCE [LARGE SCALE GENOMIC DNA]</scope>
    <source>
        <strain evidence="1 2">SEMIA 4064</strain>
    </source>
</reference>
<organism evidence="1 2">
    <name type="scientific">Rhizobium paranaense</name>
    <dbReference type="NCBI Taxonomy" id="1650438"/>
    <lineage>
        <taxon>Bacteria</taxon>
        <taxon>Pseudomonadati</taxon>
        <taxon>Pseudomonadota</taxon>
        <taxon>Alphaproteobacteria</taxon>
        <taxon>Hyphomicrobiales</taxon>
        <taxon>Rhizobiaceae</taxon>
        <taxon>Rhizobium/Agrobacterium group</taxon>
        <taxon>Rhizobium</taxon>
    </lineage>
</organism>
<keyword evidence="2" id="KW-1185">Reference proteome</keyword>